<dbReference type="SUPFAM" id="SSF51126">
    <property type="entry name" value="Pectin lyase-like"/>
    <property type="match status" value="1"/>
</dbReference>
<dbReference type="InterPro" id="IPR039448">
    <property type="entry name" value="Beta_helix"/>
</dbReference>
<feature type="compositionally biased region" description="Pro residues" evidence="1">
    <location>
        <begin position="475"/>
        <end position="495"/>
    </location>
</feature>
<dbReference type="Pfam" id="PF13229">
    <property type="entry name" value="Beta_helix"/>
    <property type="match status" value="1"/>
</dbReference>
<keyword evidence="2" id="KW-1133">Transmembrane helix</keyword>
<keyword evidence="3" id="KW-0732">Signal</keyword>
<dbReference type="InterPro" id="IPR011050">
    <property type="entry name" value="Pectin_lyase_fold/virulence"/>
</dbReference>
<dbReference type="InParanoid" id="D7FV99"/>
<feature type="compositionally biased region" description="Low complexity" evidence="1">
    <location>
        <begin position="496"/>
        <end position="507"/>
    </location>
</feature>
<evidence type="ECO:0000256" key="1">
    <source>
        <dbReference type="SAM" id="MobiDB-lite"/>
    </source>
</evidence>
<evidence type="ECO:0000259" key="4">
    <source>
        <dbReference type="Pfam" id="PF13229"/>
    </source>
</evidence>
<feature type="signal peptide" evidence="3">
    <location>
        <begin position="1"/>
        <end position="24"/>
    </location>
</feature>
<dbReference type="PANTHER" id="PTHR11319">
    <property type="entry name" value="G PROTEIN-COUPLED RECEPTOR-RELATED"/>
    <property type="match status" value="1"/>
</dbReference>
<dbReference type="EMBL" id="FN649742">
    <property type="protein sequence ID" value="CBJ26271.1"/>
    <property type="molecule type" value="Genomic_DNA"/>
</dbReference>
<evidence type="ECO:0000256" key="3">
    <source>
        <dbReference type="SAM" id="SignalP"/>
    </source>
</evidence>
<proteinExistence type="predicted"/>
<dbReference type="AlphaFoldDB" id="D7FV99"/>
<dbReference type="OrthoDB" id="21116at2759"/>
<accession>D7FV99</accession>
<reference evidence="5 6" key="1">
    <citation type="journal article" date="2010" name="Nature">
        <title>The Ectocarpus genome and the independent evolution of multicellularity in brown algae.</title>
        <authorList>
            <person name="Cock J.M."/>
            <person name="Sterck L."/>
            <person name="Rouze P."/>
            <person name="Scornet D."/>
            <person name="Allen A.E."/>
            <person name="Amoutzias G."/>
            <person name="Anthouard V."/>
            <person name="Artiguenave F."/>
            <person name="Aury J.M."/>
            <person name="Badger J.H."/>
            <person name="Beszteri B."/>
            <person name="Billiau K."/>
            <person name="Bonnet E."/>
            <person name="Bothwell J.H."/>
            <person name="Bowler C."/>
            <person name="Boyen C."/>
            <person name="Brownlee C."/>
            <person name="Carrano C.J."/>
            <person name="Charrier B."/>
            <person name="Cho G.Y."/>
            <person name="Coelho S.M."/>
            <person name="Collen J."/>
            <person name="Corre E."/>
            <person name="Da Silva C."/>
            <person name="Delage L."/>
            <person name="Delaroque N."/>
            <person name="Dittami S.M."/>
            <person name="Doulbeau S."/>
            <person name="Elias M."/>
            <person name="Farnham G."/>
            <person name="Gachon C.M."/>
            <person name="Gschloessl B."/>
            <person name="Heesch S."/>
            <person name="Jabbari K."/>
            <person name="Jubin C."/>
            <person name="Kawai H."/>
            <person name="Kimura K."/>
            <person name="Kloareg B."/>
            <person name="Kupper F.C."/>
            <person name="Lang D."/>
            <person name="Le Bail A."/>
            <person name="Leblanc C."/>
            <person name="Lerouge P."/>
            <person name="Lohr M."/>
            <person name="Lopez P.J."/>
            <person name="Martens C."/>
            <person name="Maumus F."/>
            <person name="Michel G."/>
            <person name="Miranda-Saavedra D."/>
            <person name="Morales J."/>
            <person name="Moreau H."/>
            <person name="Motomura T."/>
            <person name="Nagasato C."/>
            <person name="Napoli C.A."/>
            <person name="Nelson D.R."/>
            <person name="Nyvall-Collen P."/>
            <person name="Peters A.F."/>
            <person name="Pommier C."/>
            <person name="Potin P."/>
            <person name="Poulain J."/>
            <person name="Quesneville H."/>
            <person name="Read B."/>
            <person name="Rensing S.A."/>
            <person name="Ritter A."/>
            <person name="Rousvoal S."/>
            <person name="Samanta M."/>
            <person name="Samson G."/>
            <person name="Schroeder D.C."/>
            <person name="Segurens B."/>
            <person name="Strittmatter M."/>
            <person name="Tonon T."/>
            <person name="Tregear J.W."/>
            <person name="Valentin K."/>
            <person name="von Dassow P."/>
            <person name="Yamagishi T."/>
            <person name="Van de Peer Y."/>
            <person name="Wincker P."/>
        </authorList>
    </citation>
    <scope>NUCLEOTIDE SEQUENCE [LARGE SCALE GENOMIC DNA]</scope>
    <source>
        <strain evidence="6">Ec32 / CCAP1310/4</strain>
    </source>
</reference>
<evidence type="ECO:0000313" key="6">
    <source>
        <dbReference type="Proteomes" id="UP000002630"/>
    </source>
</evidence>
<gene>
    <name evidence="5" type="ORF">Esi_0029_0046</name>
</gene>
<feature type="region of interest" description="Disordered" evidence="1">
    <location>
        <begin position="469"/>
        <end position="507"/>
    </location>
</feature>
<dbReference type="Gene3D" id="2.160.20.10">
    <property type="entry name" value="Single-stranded right-handed beta-helix, Pectin lyase-like"/>
    <property type="match status" value="1"/>
</dbReference>
<feature type="domain" description="Right handed beta helix" evidence="4">
    <location>
        <begin position="143"/>
        <end position="323"/>
    </location>
</feature>
<feature type="chain" id="PRO_5003095464" evidence="3">
    <location>
        <begin position="25"/>
        <end position="507"/>
    </location>
</feature>
<dbReference type="InterPro" id="IPR012334">
    <property type="entry name" value="Pectin_lyas_fold"/>
</dbReference>
<keyword evidence="2" id="KW-0812">Transmembrane</keyword>
<name>D7FV99_ECTSI</name>
<dbReference type="EMBL" id="FN648475">
    <property type="protein sequence ID" value="CBJ26271.1"/>
    <property type="molecule type" value="Genomic_DNA"/>
</dbReference>
<keyword evidence="2" id="KW-0472">Membrane</keyword>
<evidence type="ECO:0000313" key="5">
    <source>
        <dbReference type="EMBL" id="CBJ26271.1"/>
    </source>
</evidence>
<organism evidence="5 6">
    <name type="scientific">Ectocarpus siliculosus</name>
    <name type="common">Brown alga</name>
    <name type="synonym">Conferva siliculosa</name>
    <dbReference type="NCBI Taxonomy" id="2880"/>
    <lineage>
        <taxon>Eukaryota</taxon>
        <taxon>Sar</taxon>
        <taxon>Stramenopiles</taxon>
        <taxon>Ochrophyta</taxon>
        <taxon>PX clade</taxon>
        <taxon>Phaeophyceae</taxon>
        <taxon>Ectocarpales</taxon>
        <taxon>Ectocarpaceae</taxon>
        <taxon>Ectocarpus</taxon>
    </lineage>
</organism>
<evidence type="ECO:0000256" key="2">
    <source>
        <dbReference type="SAM" id="Phobius"/>
    </source>
</evidence>
<protein>
    <submittedName>
        <fullName evidence="5">Polymorphic outer membrane protein</fullName>
    </submittedName>
</protein>
<dbReference type="Proteomes" id="UP000002630">
    <property type="component" value="Linkage Group LG17"/>
</dbReference>
<feature type="transmembrane region" description="Helical" evidence="2">
    <location>
        <begin position="441"/>
        <end position="463"/>
    </location>
</feature>
<dbReference type="PANTHER" id="PTHR11319:SF35">
    <property type="entry name" value="OUTER MEMBRANE PROTEIN PMPC-RELATED"/>
    <property type="match status" value="1"/>
</dbReference>
<sequence length="507" mass="51857">MELSRKSAGLALFFLGLAARQASAVTTCPALITAVEAISGTGTAELEGSFTCDTHITVAASQDVTISGAYTITLGPLFAGSTDTDAGGSLFMNEGTLKLDGITFATETTDGNRAVWNAGTLSLEGCTFELYPTGAFLSRGGVVYSDSAGTISISDSTFTSNLASERGGAVYAIGSETLTIADSLFRGNEVGTGVDADGAGGDVYVGTNVELTVTGTTFSTSVAEYGGAAIECCGAVISNCTFTGADTSSDAAHYGGALLVNRPDQDPCPRDLDLSDSTFSGCTVVSTTGAGGSVAIFDTSATITDCTFESSVGTAVLFSSSSDSGEHQLLMNYVQFNLNTLPAEAYVTDTEQGAAIVVTNTGVADGETTVTMGEFDDIYCFANEPYECEFVYDQSDIVHNGEFKCQICDIDGVQQVSGTDGDLTGSIDQSSSSNSWDSKDYIIIGLSAALALCIILAIGFLVARAYKKHRAPSETQPPPTTGTPAPPAPPAPAAPPATTGTAEPVES</sequence>
<keyword evidence="6" id="KW-1185">Reference proteome</keyword>